<dbReference type="Proteomes" id="UP001162793">
    <property type="component" value="Unassembled WGS sequence"/>
</dbReference>
<dbReference type="EMBL" id="JAMYWC010000003">
    <property type="protein sequence ID" value="MCP1172546.1"/>
    <property type="molecule type" value="Genomic_DNA"/>
</dbReference>
<dbReference type="InterPro" id="IPR012338">
    <property type="entry name" value="Beta-lactam/transpept-like"/>
</dbReference>
<proteinExistence type="predicted"/>
<dbReference type="Pfam" id="PF00144">
    <property type="entry name" value="Beta-lactamase"/>
    <property type="match status" value="1"/>
</dbReference>
<dbReference type="AlphaFoldDB" id="A0AA42BGV4"/>
<dbReference type="RefSeq" id="WP_253536495.1">
    <property type="nucleotide sequence ID" value="NZ_JAMYWC010000003.1"/>
</dbReference>
<sequence>MYEALSALFHPYACSDGPGVVVGIAQHGELLYRKAFGMASLEHARALTTGTRLRIGSVSKHFTCLAALLLCEEGLLDADAGIGTYVPELSRAGGAPTLRQLMSHRGGQRCALDLALLTQGLAVPPRGATLAAQIRQRDENFRPGERMMYSNGGYHLLSLAIERASGMPFDAFLDARIFTSIGMHQTASIDNDMAVVPGIASFHVPDGEGGYLRGIFPSREILGEGGIVSTVDDMLRWTAHMHGEKIIGTDATWAQMLEMPVFSSGQRSNYALGLKQTNYRGVELTHHSGGVIGGTSHMLFSAPHGLDVVLLSNGAVDTPIDLAHRIVDIVLADVLSGDGPPIPARASAHAARLGRYRSLESNAVYALENRDGALTLGGWLCAGKPLPLYPIEGSPTNDVAIEAGSDGSFSVHWGMHNAPDDIDHLRIAHCGHAETFERVAEAPPMTAEIAAAVCGIYESHDANARAVIEHDPADHSTLILRMQGSAGGCDYRLTPIADRVFGMAPIAPLAFIDGIVTLSQDPSQPVTPGFRIDTQRSRRVTFTRAVSSWTRYPEPCL</sequence>
<keyword evidence="3" id="KW-1185">Reference proteome</keyword>
<comment type="caution">
    <text evidence="2">The sequence shown here is derived from an EMBL/GenBank/DDBJ whole genome shotgun (WGS) entry which is preliminary data.</text>
</comment>
<evidence type="ECO:0000259" key="1">
    <source>
        <dbReference type="Pfam" id="PF00144"/>
    </source>
</evidence>
<dbReference type="InterPro" id="IPR050491">
    <property type="entry name" value="AmpC-like"/>
</dbReference>
<dbReference type="Gene3D" id="3.40.710.10">
    <property type="entry name" value="DD-peptidase/beta-lactamase superfamily"/>
    <property type="match status" value="1"/>
</dbReference>
<accession>A0AA42BGV4</accession>
<organism evidence="2 3">
    <name type="scientific">Ralstonia chuxiongensis</name>
    <dbReference type="NCBI Taxonomy" id="2957504"/>
    <lineage>
        <taxon>Bacteria</taxon>
        <taxon>Pseudomonadati</taxon>
        <taxon>Pseudomonadota</taxon>
        <taxon>Betaproteobacteria</taxon>
        <taxon>Burkholderiales</taxon>
        <taxon>Burkholderiaceae</taxon>
        <taxon>Ralstonia</taxon>
    </lineage>
</organism>
<protein>
    <submittedName>
        <fullName evidence="2">Beta-lactamase family protein</fullName>
    </submittedName>
</protein>
<evidence type="ECO:0000313" key="2">
    <source>
        <dbReference type="EMBL" id="MCP1172546.1"/>
    </source>
</evidence>
<dbReference type="SUPFAM" id="SSF56601">
    <property type="entry name" value="beta-lactamase/transpeptidase-like"/>
    <property type="match status" value="1"/>
</dbReference>
<name>A0AA42BGV4_9RALS</name>
<gene>
    <name evidence="2" type="ORF">NKG59_09250</name>
</gene>
<evidence type="ECO:0000313" key="3">
    <source>
        <dbReference type="Proteomes" id="UP001162793"/>
    </source>
</evidence>
<dbReference type="PANTHER" id="PTHR46825:SF9">
    <property type="entry name" value="BETA-LACTAMASE-RELATED DOMAIN-CONTAINING PROTEIN"/>
    <property type="match status" value="1"/>
</dbReference>
<dbReference type="InterPro" id="IPR001466">
    <property type="entry name" value="Beta-lactam-related"/>
</dbReference>
<feature type="domain" description="Beta-lactamase-related" evidence="1">
    <location>
        <begin position="18"/>
        <end position="321"/>
    </location>
</feature>
<dbReference type="PANTHER" id="PTHR46825">
    <property type="entry name" value="D-ALANYL-D-ALANINE-CARBOXYPEPTIDASE/ENDOPEPTIDASE AMPH"/>
    <property type="match status" value="1"/>
</dbReference>
<reference evidence="3" key="1">
    <citation type="journal article" date="2023" name="Front. Microbiol.">
        <title>Ralstonia chuxiongensis sp. nov., Ralstonia mojiangensis sp. nov., and Ralstonia soli sp. nov., isolated from tobacco fields, are three novel species in the family Burkholderiaceae.</title>
        <authorList>
            <person name="Lu C.H."/>
            <person name="Zhang Y.Y."/>
            <person name="Jiang N."/>
            <person name="Chen W."/>
            <person name="Shao X."/>
            <person name="Zhao Z.M."/>
            <person name="Lu W.L."/>
            <person name="Hu X."/>
            <person name="Xi Y.X."/>
            <person name="Zou S.Y."/>
            <person name="Wei Q.J."/>
            <person name="Lin Z.L."/>
            <person name="Gong L."/>
            <person name="Gai X.T."/>
            <person name="Zhang L.Q."/>
            <person name="Li J.Y."/>
            <person name="Jin Y."/>
            <person name="Xia Z.Y."/>
        </authorList>
    </citation>
    <scope>NUCLEOTIDE SEQUENCE [LARGE SCALE GENOMIC DNA]</scope>
    <source>
        <strain evidence="3">21YRMH01-3</strain>
    </source>
</reference>